<dbReference type="PANTHER" id="PTHR11437">
    <property type="entry name" value="RIBONUCLEASE"/>
    <property type="match status" value="1"/>
</dbReference>
<dbReference type="SUPFAM" id="SSF54076">
    <property type="entry name" value="RNase A-like"/>
    <property type="match status" value="1"/>
</dbReference>
<dbReference type="Gene3D" id="3.10.130.10">
    <property type="entry name" value="Ribonuclease A-like domain"/>
    <property type="match status" value="1"/>
</dbReference>
<evidence type="ECO:0000256" key="5">
    <source>
        <dbReference type="SAM" id="SignalP"/>
    </source>
</evidence>
<evidence type="ECO:0000313" key="7">
    <source>
        <dbReference type="EMBL" id="KAK9971248.1"/>
    </source>
</evidence>
<feature type="domain" description="Ribonuclease A-domain" evidence="6">
    <location>
        <begin position="31"/>
        <end position="144"/>
    </location>
</feature>
<protein>
    <recommendedName>
        <fullName evidence="6">Ribonuclease A-domain domain-containing protein</fullName>
    </recommendedName>
</protein>
<dbReference type="Proteomes" id="UP001479290">
    <property type="component" value="Unassembled WGS sequence"/>
</dbReference>
<dbReference type="GO" id="GO:0004540">
    <property type="term" value="F:RNA nuclease activity"/>
    <property type="evidence" value="ECO:0007669"/>
    <property type="project" value="TreeGrafter"/>
</dbReference>
<gene>
    <name evidence="7" type="ORF">ABG768_024622</name>
</gene>
<feature type="signal peptide" evidence="5">
    <location>
        <begin position="1"/>
        <end position="18"/>
    </location>
</feature>
<dbReference type="EMBL" id="JAWDJR010000007">
    <property type="protein sequence ID" value="KAK9971248.1"/>
    <property type="molecule type" value="Genomic_DNA"/>
</dbReference>
<dbReference type="InterPro" id="IPR036816">
    <property type="entry name" value="RNaseA-like_dom_sf"/>
</dbReference>
<evidence type="ECO:0000256" key="4">
    <source>
        <dbReference type="ARBA" id="ARBA00023157"/>
    </source>
</evidence>
<keyword evidence="3" id="KW-0964">Secreted</keyword>
<accession>A0AAW2AE11</accession>
<dbReference type="GO" id="GO:0005576">
    <property type="term" value="C:extracellular region"/>
    <property type="evidence" value="ECO:0007669"/>
    <property type="project" value="UniProtKB-SubCell"/>
</dbReference>
<organism evidence="7 8">
    <name type="scientific">Culter alburnus</name>
    <name type="common">Topmouth culter</name>
    <dbReference type="NCBI Taxonomy" id="194366"/>
    <lineage>
        <taxon>Eukaryota</taxon>
        <taxon>Metazoa</taxon>
        <taxon>Chordata</taxon>
        <taxon>Craniata</taxon>
        <taxon>Vertebrata</taxon>
        <taxon>Euteleostomi</taxon>
        <taxon>Actinopterygii</taxon>
        <taxon>Neopterygii</taxon>
        <taxon>Teleostei</taxon>
        <taxon>Ostariophysi</taxon>
        <taxon>Cypriniformes</taxon>
        <taxon>Xenocyprididae</taxon>
        <taxon>Xenocypridinae</taxon>
        <taxon>Culter</taxon>
    </lineage>
</organism>
<comment type="subcellular location">
    <subcellularLocation>
        <location evidence="1">Secreted</location>
    </subcellularLocation>
</comment>
<name>A0AAW2AE11_CULAL</name>
<evidence type="ECO:0000256" key="1">
    <source>
        <dbReference type="ARBA" id="ARBA00004613"/>
    </source>
</evidence>
<comment type="similarity">
    <text evidence="2">Belongs to the pancreatic ribonuclease family.</text>
</comment>
<dbReference type="Pfam" id="PF00074">
    <property type="entry name" value="RnaseA"/>
    <property type="match status" value="1"/>
</dbReference>
<comment type="caution">
    <text evidence="7">The sequence shown here is derived from an EMBL/GenBank/DDBJ whole genome shotgun (WGS) entry which is preliminary data.</text>
</comment>
<evidence type="ECO:0000313" key="8">
    <source>
        <dbReference type="Proteomes" id="UP001479290"/>
    </source>
</evidence>
<evidence type="ECO:0000259" key="6">
    <source>
        <dbReference type="Pfam" id="PF00074"/>
    </source>
</evidence>
<reference evidence="7 8" key="1">
    <citation type="submission" date="2024-05" db="EMBL/GenBank/DDBJ databases">
        <title>A high-quality chromosomal-level genome assembly of Topmouth culter (Culter alburnus).</title>
        <authorList>
            <person name="Zhao H."/>
        </authorList>
    </citation>
    <scope>NUCLEOTIDE SEQUENCE [LARGE SCALE GENOMIC DNA]</scope>
    <source>
        <strain evidence="7">CATC2023</strain>
        <tissue evidence="7">Muscle</tissue>
    </source>
</reference>
<sequence>MRSAVLLVLLLTLMFTDAMPCQQQNNNGYYKFERKHILSYDFDRSNPKAWEVYLTYNGLCKRAKLQSFLKKDDEDSVKGICNGRGIRYRGIRDNLCISTETFTVYIVQSTKRNNWCVVQSLLQRERYVVVACDLDGNQCLPVHYQTQTNEPPQGGEICQPPTYRSWYRVEKWLLSK</sequence>
<dbReference type="PANTHER" id="PTHR11437:SF10">
    <property type="entry name" value="ANGIOGENIN-RELATED"/>
    <property type="match status" value="1"/>
</dbReference>
<feature type="chain" id="PRO_5043878618" description="Ribonuclease A-domain domain-containing protein" evidence="5">
    <location>
        <begin position="19"/>
        <end position="176"/>
    </location>
</feature>
<dbReference type="GO" id="GO:0050830">
    <property type="term" value="P:defense response to Gram-positive bacterium"/>
    <property type="evidence" value="ECO:0007669"/>
    <property type="project" value="TreeGrafter"/>
</dbReference>
<proteinExistence type="inferred from homology"/>
<dbReference type="InterPro" id="IPR023412">
    <property type="entry name" value="RNaseA_domain"/>
</dbReference>
<dbReference type="AlphaFoldDB" id="A0AAW2AE11"/>
<keyword evidence="8" id="KW-1185">Reference proteome</keyword>
<dbReference type="InterPro" id="IPR001427">
    <property type="entry name" value="RNaseA"/>
</dbReference>
<keyword evidence="4" id="KW-1015">Disulfide bond</keyword>
<evidence type="ECO:0000256" key="3">
    <source>
        <dbReference type="ARBA" id="ARBA00022525"/>
    </source>
</evidence>
<evidence type="ECO:0000256" key="2">
    <source>
        <dbReference type="ARBA" id="ARBA00005600"/>
    </source>
</evidence>
<dbReference type="GO" id="GO:0003676">
    <property type="term" value="F:nucleic acid binding"/>
    <property type="evidence" value="ECO:0007669"/>
    <property type="project" value="InterPro"/>
</dbReference>
<keyword evidence="5" id="KW-0732">Signal</keyword>